<evidence type="ECO:0000313" key="2">
    <source>
        <dbReference type="Proteomes" id="UP000035681"/>
    </source>
</evidence>
<dbReference type="AlphaFoldDB" id="A0A0K0EFG4"/>
<dbReference type="Proteomes" id="UP000035681">
    <property type="component" value="Unplaced"/>
</dbReference>
<feature type="compositionally biased region" description="Low complexity" evidence="1">
    <location>
        <begin position="1"/>
        <end position="19"/>
    </location>
</feature>
<proteinExistence type="predicted"/>
<protein>
    <submittedName>
        <fullName evidence="3 4">Uncharacterized protein</fullName>
    </submittedName>
</protein>
<evidence type="ECO:0000313" key="3">
    <source>
        <dbReference type="WBParaSite" id="SSTP_0000822700.1"/>
    </source>
</evidence>
<keyword evidence="2" id="KW-1185">Reference proteome</keyword>
<name>A0A0K0EFG4_STRER</name>
<sequence length="214" mass="24385">MSLSNNNNLTTSKKSNISSPLRGNLESTKLVSLNKISSGNSQKSFSNIPTSLPLRRDQITFNNTTIPSESTSLLLSNSGKRLSEAFTFWKMNNLVNFRISSQEFTVLEKELEKQNTEGTKCKEVLKWLINNNGNYDNHFKKFGICLYILSKYITLSKQTALDALYESARQGVLTFSELQNSYYIDFIKKMEPDVSLTLEQLALIIKKILKKRFS</sequence>
<evidence type="ECO:0000256" key="1">
    <source>
        <dbReference type="SAM" id="MobiDB-lite"/>
    </source>
</evidence>
<dbReference type="WBParaSite" id="SSTP_0000822700.1">
    <property type="protein sequence ID" value="SSTP_0000822700.1"/>
    <property type="gene ID" value="SSTP_0000822700"/>
</dbReference>
<organism evidence="3">
    <name type="scientific">Strongyloides stercoralis</name>
    <name type="common">Threadworm</name>
    <dbReference type="NCBI Taxonomy" id="6248"/>
    <lineage>
        <taxon>Eukaryota</taxon>
        <taxon>Metazoa</taxon>
        <taxon>Ecdysozoa</taxon>
        <taxon>Nematoda</taxon>
        <taxon>Chromadorea</taxon>
        <taxon>Rhabditida</taxon>
        <taxon>Tylenchina</taxon>
        <taxon>Panagrolaimomorpha</taxon>
        <taxon>Strongyloidoidea</taxon>
        <taxon>Strongyloididae</taxon>
        <taxon>Strongyloides</taxon>
    </lineage>
</organism>
<evidence type="ECO:0000313" key="4">
    <source>
        <dbReference type="WBParaSite" id="TCONS_00010259.p1"/>
    </source>
</evidence>
<reference evidence="3" key="1">
    <citation type="submission" date="2015-08" db="UniProtKB">
        <authorList>
            <consortium name="WormBaseParasite"/>
        </authorList>
    </citation>
    <scope>IDENTIFICATION</scope>
</reference>
<feature type="region of interest" description="Disordered" evidence="1">
    <location>
        <begin position="1"/>
        <end position="21"/>
    </location>
</feature>
<dbReference type="WBParaSite" id="TCONS_00010259.p1">
    <property type="protein sequence ID" value="TCONS_00010259.p1"/>
    <property type="gene ID" value="XLOC_007960"/>
</dbReference>
<accession>A0A0K0EFG4</accession>